<evidence type="ECO:0000256" key="5">
    <source>
        <dbReference type="ARBA" id="ARBA00022801"/>
    </source>
</evidence>
<dbReference type="GO" id="GO:0006465">
    <property type="term" value="P:signal peptide processing"/>
    <property type="evidence" value="ECO:0007669"/>
    <property type="project" value="InterPro"/>
</dbReference>
<dbReference type="EC" id="3.4.21.89" evidence="3 7"/>
<dbReference type="InterPro" id="IPR036286">
    <property type="entry name" value="LexA/Signal_pep-like_sf"/>
</dbReference>
<dbReference type="PRINTS" id="PR00727">
    <property type="entry name" value="LEADERPTASE"/>
</dbReference>
<dbReference type="Proteomes" id="UP000321721">
    <property type="component" value="Unassembled WGS sequence"/>
</dbReference>
<dbReference type="AlphaFoldDB" id="A0A5C6RVN1"/>
<dbReference type="InterPro" id="IPR019533">
    <property type="entry name" value="Peptidase_S26"/>
</dbReference>
<protein>
    <recommendedName>
        <fullName evidence="4 7">Signal peptidase I</fullName>
        <ecNumber evidence="3 7">3.4.21.89</ecNumber>
    </recommendedName>
</protein>
<evidence type="ECO:0000256" key="3">
    <source>
        <dbReference type="ARBA" id="ARBA00013208"/>
    </source>
</evidence>
<feature type="active site" evidence="6">
    <location>
        <position position="125"/>
    </location>
</feature>
<evidence type="ECO:0000256" key="4">
    <source>
        <dbReference type="ARBA" id="ARBA00019232"/>
    </source>
</evidence>
<keyword evidence="10" id="KW-1185">Reference proteome</keyword>
<dbReference type="RefSeq" id="WP_147099272.1">
    <property type="nucleotide sequence ID" value="NZ_VOOS01000002.1"/>
</dbReference>
<name>A0A5C6RVN1_9FLAO</name>
<evidence type="ECO:0000313" key="10">
    <source>
        <dbReference type="Proteomes" id="UP000321721"/>
    </source>
</evidence>
<evidence type="ECO:0000256" key="7">
    <source>
        <dbReference type="RuleBase" id="RU362042"/>
    </source>
</evidence>
<dbReference type="PANTHER" id="PTHR43390:SF1">
    <property type="entry name" value="CHLOROPLAST PROCESSING PEPTIDASE"/>
    <property type="match status" value="1"/>
</dbReference>
<evidence type="ECO:0000259" key="8">
    <source>
        <dbReference type="Pfam" id="PF10502"/>
    </source>
</evidence>
<keyword evidence="7" id="KW-0645">Protease</keyword>
<feature type="domain" description="Peptidase S26" evidence="8">
    <location>
        <begin position="291"/>
        <end position="328"/>
    </location>
</feature>
<reference evidence="9 10" key="1">
    <citation type="submission" date="2019-08" db="EMBL/GenBank/DDBJ databases">
        <title>Genome of Vicingus serpentipes NCIMB 15042.</title>
        <authorList>
            <person name="Bowman J.P."/>
        </authorList>
    </citation>
    <scope>NUCLEOTIDE SEQUENCE [LARGE SCALE GENOMIC DNA]</scope>
    <source>
        <strain evidence="9 10">NCIMB 15042</strain>
    </source>
</reference>
<accession>A0A5C6RVN1</accession>
<evidence type="ECO:0000256" key="1">
    <source>
        <dbReference type="ARBA" id="ARBA00000677"/>
    </source>
</evidence>
<dbReference type="SUPFAM" id="SSF51306">
    <property type="entry name" value="LexA/Signal peptidase"/>
    <property type="match status" value="1"/>
</dbReference>
<proteinExistence type="inferred from homology"/>
<dbReference type="GO" id="GO:0004252">
    <property type="term" value="F:serine-type endopeptidase activity"/>
    <property type="evidence" value="ECO:0007669"/>
    <property type="project" value="InterPro"/>
</dbReference>
<dbReference type="GO" id="GO:0016020">
    <property type="term" value="C:membrane"/>
    <property type="evidence" value="ECO:0007669"/>
    <property type="project" value="UniProtKB-SubCell"/>
</dbReference>
<dbReference type="Pfam" id="PF10502">
    <property type="entry name" value="Peptidase_S26"/>
    <property type="match status" value="2"/>
</dbReference>
<comment type="similarity">
    <text evidence="2 7">Belongs to the peptidase S26 family.</text>
</comment>
<comment type="catalytic activity">
    <reaction evidence="1 7">
        <text>Cleavage of hydrophobic, N-terminal signal or leader sequences from secreted and periplasmic proteins.</text>
        <dbReference type="EC" id="3.4.21.89"/>
    </reaction>
</comment>
<evidence type="ECO:0000313" key="9">
    <source>
        <dbReference type="EMBL" id="TXB65949.1"/>
    </source>
</evidence>
<keyword evidence="5 7" id="KW-0378">Hydrolase</keyword>
<comment type="subcellular location">
    <subcellularLocation>
        <location evidence="7">Membrane</location>
        <topology evidence="7">Single-pass type II membrane protein</topology>
    </subcellularLocation>
</comment>
<dbReference type="OrthoDB" id="9802919at2"/>
<dbReference type="InterPro" id="IPR000223">
    <property type="entry name" value="Pept_S26A_signal_pept_1"/>
</dbReference>
<dbReference type="EMBL" id="VOOS01000002">
    <property type="protein sequence ID" value="TXB65949.1"/>
    <property type="molecule type" value="Genomic_DNA"/>
</dbReference>
<dbReference type="CDD" id="cd06530">
    <property type="entry name" value="S26_SPase_I"/>
    <property type="match status" value="2"/>
</dbReference>
<gene>
    <name evidence="9" type="primary">lepB</name>
    <name evidence="9" type="ORF">FRY74_05100</name>
</gene>
<feature type="active site" evidence="6">
    <location>
        <position position="38"/>
    </location>
</feature>
<evidence type="ECO:0000256" key="6">
    <source>
        <dbReference type="PIRSR" id="PIRSR600223-1"/>
    </source>
</evidence>
<dbReference type="InterPro" id="IPR019758">
    <property type="entry name" value="Pept_S26A_signal_pept_1_CS"/>
</dbReference>
<dbReference type="PROSITE" id="PS00761">
    <property type="entry name" value="SPASE_I_3"/>
    <property type="match status" value="1"/>
</dbReference>
<sequence>MKLIKVIKDWIKALTLALITVMAIKAFFFEVFTIPSSSMEKTLLPGDVILVNKLTYGVRLPVTPLTFPLSHQYLPFFTELKSFIDAIQLPYLRFFESSLKHNDVVVFNYPIEDEFPVDHRSYYIKRCVGLPGDTLKIENKAVYINHQKQVTLPKMLFNYKVVTNTLISNDTLIKYNITEGGLDGLKNHWEFTMTDSVAKVLQKQDYVVSLKKIEIDPNSFADYIFPYHEFYGWNIDYFGEVIVPKKGVEVKLDNNNIHLYKRIIEVYEENELDILENKFIINGDETEFYTFKMGYYFMMGDNRHNSSDSRFWGFLPEDHILGKAQTILFSANKTGAGEKYRWNRLFKNIE</sequence>
<dbReference type="PANTHER" id="PTHR43390">
    <property type="entry name" value="SIGNAL PEPTIDASE I"/>
    <property type="match status" value="1"/>
</dbReference>
<evidence type="ECO:0000256" key="2">
    <source>
        <dbReference type="ARBA" id="ARBA00009370"/>
    </source>
</evidence>
<feature type="domain" description="Peptidase S26" evidence="8">
    <location>
        <begin position="8"/>
        <end position="149"/>
    </location>
</feature>
<dbReference type="GO" id="GO:0009003">
    <property type="term" value="F:signal peptidase activity"/>
    <property type="evidence" value="ECO:0007669"/>
    <property type="project" value="UniProtKB-EC"/>
</dbReference>
<dbReference type="NCBIfam" id="TIGR02227">
    <property type="entry name" value="sigpep_I_bact"/>
    <property type="match status" value="2"/>
</dbReference>
<comment type="caution">
    <text evidence="9">The sequence shown here is derived from an EMBL/GenBank/DDBJ whole genome shotgun (WGS) entry which is preliminary data.</text>
</comment>
<organism evidence="9 10">
    <name type="scientific">Vicingus serpentipes</name>
    <dbReference type="NCBI Taxonomy" id="1926625"/>
    <lineage>
        <taxon>Bacteria</taxon>
        <taxon>Pseudomonadati</taxon>
        <taxon>Bacteroidota</taxon>
        <taxon>Flavobacteriia</taxon>
        <taxon>Flavobacteriales</taxon>
        <taxon>Vicingaceae</taxon>
        <taxon>Vicingus</taxon>
    </lineage>
</organism>
<dbReference type="Gene3D" id="2.10.109.10">
    <property type="entry name" value="Umud Fragment, subunit A"/>
    <property type="match status" value="2"/>
</dbReference>